<comment type="similarity">
    <text evidence="1">Belongs to the ComF/GntX family.</text>
</comment>
<evidence type="ECO:0000256" key="2">
    <source>
        <dbReference type="SAM" id="SignalP"/>
    </source>
</evidence>
<reference evidence="5 6" key="1">
    <citation type="submission" date="2019-05" db="EMBL/GenBank/DDBJ databases">
        <authorList>
            <person name="Farhan Ul Haque M."/>
        </authorList>
    </citation>
    <scope>NUCLEOTIDE SEQUENCE [LARGE SCALE GENOMIC DNA]</scope>
    <source>
        <strain evidence="5">2</strain>
    </source>
</reference>
<keyword evidence="6" id="KW-1185">Reference proteome</keyword>
<keyword evidence="2" id="KW-0732">Signal</keyword>
<keyword evidence="5" id="KW-0808">Transferase</keyword>
<feature type="chain" id="PRO_5032291798" evidence="2">
    <location>
        <begin position="27"/>
        <end position="269"/>
    </location>
</feature>
<protein>
    <submittedName>
        <fullName evidence="5">Phosphoribosyltransferase</fullName>
    </submittedName>
</protein>
<dbReference type="GO" id="GO:0016757">
    <property type="term" value="F:glycosyltransferase activity"/>
    <property type="evidence" value="ECO:0007669"/>
    <property type="project" value="UniProtKB-KW"/>
</dbReference>
<sequence>MTRAKRRDNSFTTAAGAFSARFLAHAAPVLVHASRAALDLIFPPACLNCRQATQAHGSLCAACWSKIRFIERPFCERLGVPFSVDLGNEGLLSPEAVANPPVYGRARAVAHFDDGPVRHLVHRLKYGDRMELAKPLGAWMARAGAELLVDADLIAPVPLHRRRLFARRFNQAEALARSISSSSGVPEDPLCLVRVKETQSQVRLTRSQRALNVQGAFRVPEEMAARIEGRAIVLVDDVMTSGSTVNAASRALLRAKARRVDVLVFARVV</sequence>
<evidence type="ECO:0000259" key="3">
    <source>
        <dbReference type="Pfam" id="PF00156"/>
    </source>
</evidence>
<dbReference type="PANTHER" id="PTHR47505">
    <property type="entry name" value="DNA UTILIZATION PROTEIN YHGH"/>
    <property type="match status" value="1"/>
</dbReference>
<evidence type="ECO:0000256" key="1">
    <source>
        <dbReference type="ARBA" id="ARBA00008007"/>
    </source>
</evidence>
<dbReference type="Proteomes" id="UP000485880">
    <property type="component" value="Unassembled WGS sequence"/>
</dbReference>
<evidence type="ECO:0000313" key="5">
    <source>
        <dbReference type="EMBL" id="VTZ48469.1"/>
    </source>
</evidence>
<dbReference type="RefSeq" id="WP_244628784.1">
    <property type="nucleotide sequence ID" value="NZ_CABFMQ020000001.1"/>
</dbReference>
<proteinExistence type="inferred from homology"/>
<dbReference type="Gene3D" id="3.40.50.2020">
    <property type="match status" value="1"/>
</dbReference>
<gene>
    <name evidence="5" type="ORF">MPC4_10424</name>
</gene>
<dbReference type="Pfam" id="PF18912">
    <property type="entry name" value="DZR_2"/>
    <property type="match status" value="1"/>
</dbReference>
<dbReference type="CDD" id="cd06223">
    <property type="entry name" value="PRTases_typeI"/>
    <property type="match status" value="1"/>
</dbReference>
<dbReference type="InterPro" id="IPR044005">
    <property type="entry name" value="DZR_2"/>
</dbReference>
<comment type="caution">
    <text evidence="5">The sequence shown here is derived from an EMBL/GenBank/DDBJ whole genome shotgun (WGS) entry which is preliminary data.</text>
</comment>
<dbReference type="PANTHER" id="PTHR47505:SF1">
    <property type="entry name" value="DNA UTILIZATION PROTEIN YHGH"/>
    <property type="match status" value="1"/>
</dbReference>
<feature type="signal peptide" evidence="2">
    <location>
        <begin position="1"/>
        <end position="26"/>
    </location>
</feature>
<evidence type="ECO:0000259" key="4">
    <source>
        <dbReference type="Pfam" id="PF18912"/>
    </source>
</evidence>
<dbReference type="SUPFAM" id="SSF53271">
    <property type="entry name" value="PRTase-like"/>
    <property type="match status" value="1"/>
</dbReference>
<feature type="domain" description="Phosphoribosyltransferase" evidence="3">
    <location>
        <begin position="172"/>
        <end position="266"/>
    </location>
</feature>
<keyword evidence="5" id="KW-0328">Glycosyltransferase</keyword>
<dbReference type="InterPro" id="IPR000836">
    <property type="entry name" value="PRTase_dom"/>
</dbReference>
<accession>A0A8B6M1W6</accession>
<evidence type="ECO:0000313" key="6">
    <source>
        <dbReference type="Proteomes" id="UP000485880"/>
    </source>
</evidence>
<dbReference type="InterPro" id="IPR051910">
    <property type="entry name" value="ComF/GntX_DNA_util-trans"/>
</dbReference>
<dbReference type="InterPro" id="IPR029057">
    <property type="entry name" value="PRTase-like"/>
</dbReference>
<dbReference type="EMBL" id="CABFMQ020000001">
    <property type="protein sequence ID" value="VTZ48469.1"/>
    <property type="molecule type" value="Genomic_DNA"/>
</dbReference>
<name>A0A8B6M1W6_METTU</name>
<organism evidence="5 6">
    <name type="scientific">Methylocella tundrae</name>
    <dbReference type="NCBI Taxonomy" id="227605"/>
    <lineage>
        <taxon>Bacteria</taxon>
        <taxon>Pseudomonadati</taxon>
        <taxon>Pseudomonadota</taxon>
        <taxon>Alphaproteobacteria</taxon>
        <taxon>Hyphomicrobiales</taxon>
        <taxon>Beijerinckiaceae</taxon>
        <taxon>Methylocella</taxon>
    </lineage>
</organism>
<feature type="domain" description="Double zinc ribbon" evidence="4">
    <location>
        <begin position="37"/>
        <end position="83"/>
    </location>
</feature>
<dbReference type="Pfam" id="PF00156">
    <property type="entry name" value="Pribosyltran"/>
    <property type="match status" value="1"/>
</dbReference>
<dbReference type="AlphaFoldDB" id="A0A8B6M1W6"/>